<dbReference type="EMBL" id="GG666491">
    <property type="protein sequence ID" value="EEN63493.1"/>
    <property type="molecule type" value="Genomic_DNA"/>
</dbReference>
<evidence type="ECO:0000313" key="1">
    <source>
        <dbReference type="EMBL" id="EEN63493.1"/>
    </source>
</evidence>
<organism>
    <name type="scientific">Branchiostoma floridae</name>
    <name type="common">Florida lancelet</name>
    <name type="synonym">Amphioxus</name>
    <dbReference type="NCBI Taxonomy" id="7739"/>
    <lineage>
        <taxon>Eukaryota</taxon>
        <taxon>Metazoa</taxon>
        <taxon>Chordata</taxon>
        <taxon>Cephalochordata</taxon>
        <taxon>Leptocardii</taxon>
        <taxon>Amphioxiformes</taxon>
        <taxon>Branchiostomatidae</taxon>
        <taxon>Branchiostoma</taxon>
    </lineage>
</organism>
<dbReference type="STRING" id="7739.C3Y824"/>
<proteinExistence type="predicted"/>
<protein>
    <submittedName>
        <fullName evidence="1">Uncharacterized protein</fullName>
    </submittedName>
</protein>
<dbReference type="PANTHER" id="PTHR34485">
    <property type="entry name" value="PROLINE-RICH, LACRIMAL 1"/>
    <property type="match status" value="1"/>
</dbReference>
<sequence>MAKSMVNVLEHKSMTPEARDKILRSYVNENLRGQTDNVRERKHAACRGRCDKHELYAVNWKWADVLEEMGVSDLRAYPHIHDILNTKIQKARSDMKEMDPSVVGSWKKAVTSGDGVYHTRGYHSKNMTVLVVDYKKNALIAAVHLCMRGEDSSTSDISLFEGTAKAAEGYGFELIWHELKGKGFEAHVHWQDGDSSSEKSFERFQNKVTHLVLLIFVHRTMGLSLDCTNEMVQNARDYKVVAPLGKRCWSLAFQSIAWQGIGEEMILAYGSIVQQYPHFAWDIKASASKHEGKPDITEPCSVLHLVPRGVQHGTWVWYRLEVSEVFSTSVDHYIYSGMLRQHYPTTCSLMRTVAAAMYIPYTKI</sequence>
<dbReference type="InParanoid" id="C3Y824"/>
<gene>
    <name evidence="1" type="ORF">BRAFLDRAFT_69915</name>
</gene>
<dbReference type="AlphaFoldDB" id="C3Y824"/>
<name>C3Y824_BRAFL</name>
<reference evidence="1" key="1">
    <citation type="journal article" date="2008" name="Nature">
        <title>The amphioxus genome and the evolution of the chordate karyotype.</title>
        <authorList>
            <consortium name="US DOE Joint Genome Institute (JGI-PGF)"/>
            <person name="Putnam N.H."/>
            <person name="Butts T."/>
            <person name="Ferrier D.E.K."/>
            <person name="Furlong R.F."/>
            <person name="Hellsten U."/>
            <person name="Kawashima T."/>
            <person name="Robinson-Rechavi M."/>
            <person name="Shoguchi E."/>
            <person name="Terry A."/>
            <person name="Yu J.-K."/>
            <person name="Benito-Gutierrez E.L."/>
            <person name="Dubchak I."/>
            <person name="Garcia-Fernandez J."/>
            <person name="Gibson-Brown J.J."/>
            <person name="Grigoriev I.V."/>
            <person name="Horton A.C."/>
            <person name="de Jong P.J."/>
            <person name="Jurka J."/>
            <person name="Kapitonov V.V."/>
            <person name="Kohara Y."/>
            <person name="Kuroki Y."/>
            <person name="Lindquist E."/>
            <person name="Lucas S."/>
            <person name="Osoegawa K."/>
            <person name="Pennacchio L.A."/>
            <person name="Salamov A.A."/>
            <person name="Satou Y."/>
            <person name="Sauka-Spengler T."/>
            <person name="Schmutz J."/>
            <person name="Shin-I T."/>
            <person name="Toyoda A."/>
            <person name="Bronner-Fraser M."/>
            <person name="Fujiyama A."/>
            <person name="Holland L.Z."/>
            <person name="Holland P.W.H."/>
            <person name="Satoh N."/>
            <person name="Rokhsar D.S."/>
        </authorList>
    </citation>
    <scope>NUCLEOTIDE SEQUENCE [LARGE SCALE GENOMIC DNA]</scope>
    <source>
        <strain evidence="1">S238N-H82</strain>
        <tissue evidence="1">Testes</tissue>
    </source>
</reference>
<accession>C3Y824</accession>
<dbReference type="PANTHER" id="PTHR34485:SF2">
    <property type="entry name" value="PROLINE RICH, LACRIMAL 1"/>
    <property type="match status" value="1"/>
</dbReference>